<protein>
    <submittedName>
        <fullName evidence="2">Guanylate kinase-like domain-containing protein</fullName>
    </submittedName>
</protein>
<organism evidence="1 2">
    <name type="scientific">Rhabditophanes sp. KR3021</name>
    <dbReference type="NCBI Taxonomy" id="114890"/>
    <lineage>
        <taxon>Eukaryota</taxon>
        <taxon>Metazoa</taxon>
        <taxon>Ecdysozoa</taxon>
        <taxon>Nematoda</taxon>
        <taxon>Chromadorea</taxon>
        <taxon>Rhabditida</taxon>
        <taxon>Tylenchina</taxon>
        <taxon>Panagrolaimomorpha</taxon>
        <taxon>Strongyloidoidea</taxon>
        <taxon>Alloionematidae</taxon>
        <taxon>Rhabditophanes</taxon>
    </lineage>
</organism>
<proteinExistence type="predicted"/>
<evidence type="ECO:0000313" key="1">
    <source>
        <dbReference type="Proteomes" id="UP000095286"/>
    </source>
</evidence>
<dbReference type="WBParaSite" id="RSKR_0000190100.1">
    <property type="protein sequence ID" value="RSKR_0000190100.1"/>
    <property type="gene ID" value="RSKR_0000190100"/>
</dbReference>
<reference evidence="2" key="1">
    <citation type="submission" date="2016-11" db="UniProtKB">
        <authorList>
            <consortium name="WormBaseParasite"/>
        </authorList>
    </citation>
    <scope>IDENTIFICATION</scope>
    <source>
        <strain evidence="2">KR3021</strain>
    </source>
</reference>
<accession>A0AC35TLM7</accession>
<evidence type="ECO:0000313" key="2">
    <source>
        <dbReference type="WBParaSite" id="RSKR_0000190100.1"/>
    </source>
</evidence>
<name>A0AC35TLM7_9BILA</name>
<dbReference type="Proteomes" id="UP000095286">
    <property type="component" value="Unplaced"/>
</dbReference>
<sequence length="149" mass="17193">MINIVQMRSFSKGALKVMYFSEIDGLESTESQTFIQTKTHRNQVEPHCYKVPGPRLWMKGYLTGIGRTIIGSRSRECLEKNSIHAIDIVNTEMPQPALTLMLIIWKKESDIFLLKLRSDLMIHKLSTLKLVFVVELTTFSLFLKMHHAI</sequence>